<reference evidence="2 3" key="1">
    <citation type="submission" date="2023-03" db="EMBL/GenBank/DDBJ databases">
        <title>Draft assemblies of triclosan tolerant bacteria isolated from returned activated sludge.</title>
        <authorList>
            <person name="Van Hamelsveld S."/>
        </authorList>
    </citation>
    <scope>NUCLEOTIDE SEQUENCE [LARGE SCALE GENOMIC DNA]</scope>
    <source>
        <strain evidence="2 3">GW210010_S58</strain>
    </source>
</reference>
<proteinExistence type="predicted"/>
<feature type="non-terminal residue" evidence="2">
    <location>
        <position position="1"/>
    </location>
</feature>
<evidence type="ECO:0000313" key="2">
    <source>
        <dbReference type="EMBL" id="MDF3835617.1"/>
    </source>
</evidence>
<gene>
    <name evidence="2" type="ORF">P3W85_22065</name>
</gene>
<evidence type="ECO:0000313" key="3">
    <source>
        <dbReference type="Proteomes" id="UP001216674"/>
    </source>
</evidence>
<accession>A0ABT6ATM7</accession>
<keyword evidence="3" id="KW-1185">Reference proteome</keyword>
<evidence type="ECO:0000256" key="1">
    <source>
        <dbReference type="SAM" id="MobiDB-lite"/>
    </source>
</evidence>
<feature type="compositionally biased region" description="Polar residues" evidence="1">
    <location>
        <begin position="68"/>
        <end position="77"/>
    </location>
</feature>
<organism evidence="2 3">
    <name type="scientific">Cupriavidus basilensis</name>
    <dbReference type="NCBI Taxonomy" id="68895"/>
    <lineage>
        <taxon>Bacteria</taxon>
        <taxon>Pseudomonadati</taxon>
        <taxon>Pseudomonadota</taxon>
        <taxon>Betaproteobacteria</taxon>
        <taxon>Burkholderiales</taxon>
        <taxon>Burkholderiaceae</taxon>
        <taxon>Cupriavidus</taxon>
    </lineage>
</organism>
<sequence length="77" mass="7773">ADAFAGSRTETARPKVIAAARPVRAGAPVHGKGHDEAEAAEPAPAEKPAREADTPAQARAARPAALATSDSGDWSAF</sequence>
<protein>
    <submittedName>
        <fullName evidence="2">Methyl-accepting chemotaxis protein</fullName>
    </submittedName>
</protein>
<dbReference type="EMBL" id="JARJLM010000369">
    <property type="protein sequence ID" value="MDF3835617.1"/>
    <property type="molecule type" value="Genomic_DNA"/>
</dbReference>
<name>A0ABT6ATM7_9BURK</name>
<dbReference type="Proteomes" id="UP001216674">
    <property type="component" value="Unassembled WGS sequence"/>
</dbReference>
<feature type="compositionally biased region" description="Low complexity" evidence="1">
    <location>
        <begin position="18"/>
        <end position="29"/>
    </location>
</feature>
<feature type="region of interest" description="Disordered" evidence="1">
    <location>
        <begin position="1"/>
        <end position="77"/>
    </location>
</feature>
<comment type="caution">
    <text evidence="2">The sequence shown here is derived from an EMBL/GenBank/DDBJ whole genome shotgun (WGS) entry which is preliminary data.</text>
</comment>
<feature type="compositionally biased region" description="Low complexity" evidence="1">
    <location>
        <begin position="54"/>
        <end position="67"/>
    </location>
</feature>